<dbReference type="EC" id="7.6.2.3" evidence="10"/>
<evidence type="ECO:0000256" key="9">
    <source>
        <dbReference type="ARBA" id="ARBA00023136"/>
    </source>
</evidence>
<evidence type="ECO:0000313" key="17">
    <source>
        <dbReference type="Proteomes" id="UP001175271"/>
    </source>
</evidence>
<feature type="transmembrane region" description="Helical" evidence="13">
    <location>
        <begin position="431"/>
        <end position="449"/>
    </location>
</feature>
<dbReference type="Gene3D" id="1.20.1560.10">
    <property type="entry name" value="ABC transporter type 1, transmembrane domain"/>
    <property type="match status" value="2"/>
</dbReference>
<keyword evidence="8 13" id="KW-1133">Transmembrane helix</keyword>
<dbReference type="InterPro" id="IPR003593">
    <property type="entry name" value="AAA+_ATPase"/>
</dbReference>
<dbReference type="Proteomes" id="UP001175271">
    <property type="component" value="Unassembled WGS sequence"/>
</dbReference>
<evidence type="ECO:0000256" key="1">
    <source>
        <dbReference type="ARBA" id="ARBA00004128"/>
    </source>
</evidence>
<dbReference type="SUPFAM" id="SSF52540">
    <property type="entry name" value="P-loop containing nucleoside triphosphate hydrolases"/>
    <property type="match status" value="2"/>
</dbReference>
<evidence type="ECO:0000256" key="3">
    <source>
        <dbReference type="ARBA" id="ARBA00022448"/>
    </source>
</evidence>
<dbReference type="PANTHER" id="PTHR24223">
    <property type="entry name" value="ATP-BINDING CASSETTE SUB-FAMILY C"/>
    <property type="match status" value="1"/>
</dbReference>
<comment type="subcellular location">
    <subcellularLocation>
        <location evidence="1">Vacuole membrane</location>
        <topology evidence="1">Multi-pass membrane protein</topology>
    </subcellularLocation>
</comment>
<dbReference type="CDD" id="cd03250">
    <property type="entry name" value="ABCC_MRP_domain1"/>
    <property type="match status" value="1"/>
</dbReference>
<dbReference type="CDD" id="cd03244">
    <property type="entry name" value="ABCC_MRP_domain2"/>
    <property type="match status" value="1"/>
</dbReference>
<feature type="domain" description="ABC transporter" evidence="14">
    <location>
        <begin position="605"/>
        <end position="830"/>
    </location>
</feature>
<dbReference type="Pfam" id="PF00005">
    <property type="entry name" value="ABC_tran"/>
    <property type="match status" value="2"/>
</dbReference>
<evidence type="ECO:0000259" key="15">
    <source>
        <dbReference type="PROSITE" id="PS50929"/>
    </source>
</evidence>
<feature type="transmembrane region" description="Helical" evidence="13">
    <location>
        <begin position="931"/>
        <end position="951"/>
    </location>
</feature>
<feature type="transmembrane region" description="Helical" evidence="13">
    <location>
        <begin position="1161"/>
        <end position="1183"/>
    </location>
</feature>
<feature type="transmembrane region" description="Helical" evidence="13">
    <location>
        <begin position="548"/>
        <end position="573"/>
    </location>
</feature>
<dbReference type="EMBL" id="JAUCMV010000001">
    <property type="protein sequence ID" value="KAK0424583.1"/>
    <property type="molecule type" value="Genomic_DNA"/>
</dbReference>
<dbReference type="InterPro" id="IPR050173">
    <property type="entry name" value="ABC_transporter_C-like"/>
</dbReference>
<evidence type="ECO:0000256" key="13">
    <source>
        <dbReference type="SAM" id="Phobius"/>
    </source>
</evidence>
<feature type="transmembrane region" description="Helical" evidence="13">
    <location>
        <begin position="97"/>
        <end position="117"/>
    </location>
</feature>
<dbReference type="PROSITE" id="PS00211">
    <property type="entry name" value="ABC_TRANSPORTER_1"/>
    <property type="match status" value="2"/>
</dbReference>
<gene>
    <name evidence="16" type="ORF">QR680_008734</name>
</gene>
<name>A0AA39IHS7_9BILA</name>
<dbReference type="SMART" id="SM00382">
    <property type="entry name" value="AAA"/>
    <property type="match status" value="2"/>
</dbReference>
<accession>A0AA39IHS7</accession>
<feature type="transmembrane region" description="Helical" evidence="13">
    <location>
        <begin position="72"/>
        <end position="91"/>
    </location>
</feature>
<dbReference type="SUPFAM" id="SSF90123">
    <property type="entry name" value="ABC transporter transmembrane region"/>
    <property type="match status" value="2"/>
</dbReference>
<dbReference type="InterPro" id="IPR003439">
    <property type="entry name" value="ABC_transporter-like_ATP-bd"/>
</dbReference>
<dbReference type="PROSITE" id="PS50893">
    <property type="entry name" value="ABC_TRANSPORTER_2"/>
    <property type="match status" value="2"/>
</dbReference>
<dbReference type="PROSITE" id="PS50929">
    <property type="entry name" value="ABC_TM1F"/>
    <property type="match status" value="2"/>
</dbReference>
<evidence type="ECO:0000256" key="4">
    <source>
        <dbReference type="ARBA" id="ARBA00022692"/>
    </source>
</evidence>
<comment type="catalytic activity">
    <reaction evidence="11">
        <text>leukotriene C4(in) + ATP + H2O = leukotriene C4(out) + ADP + phosphate + H(+)</text>
        <dbReference type="Rhea" id="RHEA:38963"/>
        <dbReference type="ChEBI" id="CHEBI:15377"/>
        <dbReference type="ChEBI" id="CHEBI:15378"/>
        <dbReference type="ChEBI" id="CHEBI:30616"/>
        <dbReference type="ChEBI" id="CHEBI:43474"/>
        <dbReference type="ChEBI" id="CHEBI:57973"/>
        <dbReference type="ChEBI" id="CHEBI:456216"/>
    </reaction>
    <physiologicalReaction direction="left-to-right" evidence="11">
        <dbReference type="Rhea" id="RHEA:38964"/>
    </physiologicalReaction>
</comment>
<evidence type="ECO:0000256" key="2">
    <source>
        <dbReference type="ARBA" id="ARBA00009726"/>
    </source>
</evidence>
<protein>
    <recommendedName>
        <fullName evidence="10">ABC-type glutathione-S-conjugate transporter</fullName>
        <ecNumber evidence="10">7.6.2.3</ecNumber>
    </recommendedName>
</protein>
<dbReference type="InterPro" id="IPR011527">
    <property type="entry name" value="ABC1_TM_dom"/>
</dbReference>
<feature type="transmembrane region" description="Helical" evidence="13">
    <location>
        <begin position="325"/>
        <end position="349"/>
    </location>
</feature>
<evidence type="ECO:0000256" key="11">
    <source>
        <dbReference type="ARBA" id="ARBA00047523"/>
    </source>
</evidence>
<evidence type="ECO:0000256" key="8">
    <source>
        <dbReference type="ARBA" id="ARBA00022989"/>
    </source>
</evidence>
<dbReference type="GO" id="GO:0005524">
    <property type="term" value="F:ATP binding"/>
    <property type="evidence" value="ECO:0007669"/>
    <property type="project" value="UniProtKB-KW"/>
</dbReference>
<evidence type="ECO:0000256" key="7">
    <source>
        <dbReference type="ARBA" id="ARBA00022840"/>
    </source>
</evidence>
<sequence length="1493" mass="167659">MLGFDFCEADFEPNPYSNGSWAIPEATECLQRTDFRLIPALFLLLTAPVLIYRSRYGKDTRGPRHHLSRLVYFKLFFSFLILINGFVLGLSDLLSGAPFFFPVAFVISLLVSFGLSVLCQRRGVFSSGVLFSFHVVLAVFSLPEFRYRLEKLIYDGDSGPRFYFTVLFFPLVVIQSILLCFSDYNWSIPLDAKKSPELKTSFVNQQLFGWITALISKGHKSPLVQDDVYVVNDKDLCRNVAKDFIYYYNRDSRKRGPFGDEEYERIIPSDDRKSEKSVLLPILLAQKWDAIATLIVVFGHMTDFLVPVFLGKLIDFTGDLSQPSWIGLGWAICLFLTAETLSITVRAFYYRMHVFEMNISSTLTSVIYTKALRLSNEARRGRTVGEIVNLMSVDVDNFKEFMENSMYVLLTPPTIIVGVVMLYNVIGVATFVGFGILVLLIAPASYYISQLSGRYEDERMEIRDERVKMTNEILNGMKVVKMHAWEESLKLVVEKLRDKELGLMAKMAYMTAFLHGCYGCINLFVTGSAFAFYVLIDPVNNVLTPQVAFVALSLFKILYNPILELPFIFSGYIRFVVSNKRIKSFLAEDELEDYIEREITPEGIISVKNASFYWEKGARMTLRDVTVAVKSGELVAVVGEVGCGKSSLIAALLGEMTKESGSVHVAGSVAYVPQQAWIQNATLKNNVLFGKPLDEKYYEEVIEACALKPDLEMLAAGDMTEIGERGINLSGGQKQRVSLARAVYSQRDVFLLDDPLSAVDAHVGKHLFERVISSETGLLRGKTRILVTHGVHFLKHCDRVIVLKDGQISEQGTYQELISARGAFAEFLEAFVTKAIERRRTTSAGTDAEEEEEINEVLAELGTLSPKVQSRLESQLSQISRTSGVVAEAPEEKKEEEQDEEDENKAELIEEESASTGQVSKEVYLGYFRAVGFKVGILFVLTNVVCGFFRFENNIWLANWSDRTALNESGADDVGTNLGVYIGLAAGEALFDCLMKVLFAMGTLQASKTLHDALLKNVLRLPMSFFDTTPLGRILNRFGKDIESTDDTLPEYLNETCFSLYETFLSLLLVIRGSFYAIPLIVVILVINKVVMTYFIRSSRQLRRLESITRSPIYSHFQESLQGAVSIRAYGCRDRFLEESQNRTDTNKAMFYYNTITQQWLVVRLEFLGALLTVMAALMAVFFRGTSGISAGIIGLAVSQSFNISQQLARTIRMISGLENNIVSVERVREYTHLPPESQDGEDPPRDWPERGAITIENLQLRYREGLDLVLRGIAAKIAPGEKIGIVGRTGAGKSSLTLALFRIVEADSGRILIDGRDISTLGLRELRSKLTIVPQDPVLFSGSFRMNLDPFGEFDDARLWEALRVASLRDFVESLPERLEHEVAEGGENLSVGQRQLVCLARAVLHRTRILVLDEAAAALDLETDALIQRTIREHFRQCTVLTIAHRLNTVVDNDRLLVLERGQVKEFDSPHNLLADRDSLFHSMAKEAGLV</sequence>
<dbReference type="GO" id="GO:0015431">
    <property type="term" value="F:ABC-type glutathione S-conjugate transporter activity"/>
    <property type="evidence" value="ECO:0007669"/>
    <property type="project" value="UniProtKB-EC"/>
</dbReference>
<feature type="region of interest" description="Disordered" evidence="12">
    <location>
        <begin position="879"/>
        <end position="913"/>
    </location>
</feature>
<dbReference type="Pfam" id="PF00664">
    <property type="entry name" value="ABC_membrane"/>
    <property type="match status" value="2"/>
</dbReference>
<keyword evidence="3" id="KW-0813">Transport</keyword>
<reference evidence="16" key="1">
    <citation type="submission" date="2023-06" db="EMBL/GenBank/DDBJ databases">
        <title>Genomic analysis of the entomopathogenic nematode Steinernema hermaphroditum.</title>
        <authorList>
            <person name="Schwarz E.M."/>
            <person name="Heppert J.K."/>
            <person name="Baniya A."/>
            <person name="Schwartz H.T."/>
            <person name="Tan C.-H."/>
            <person name="Antoshechkin I."/>
            <person name="Sternberg P.W."/>
            <person name="Goodrich-Blair H."/>
            <person name="Dillman A.R."/>
        </authorList>
    </citation>
    <scope>NUCLEOTIDE SEQUENCE</scope>
    <source>
        <strain evidence="16">PS9179</strain>
        <tissue evidence="16">Whole animal</tissue>
    </source>
</reference>
<evidence type="ECO:0000256" key="10">
    <source>
        <dbReference type="ARBA" id="ARBA00024220"/>
    </source>
</evidence>
<dbReference type="CDD" id="cd18603">
    <property type="entry name" value="ABC_6TM_MRP1_2_3_6_D2_like"/>
    <property type="match status" value="1"/>
</dbReference>
<feature type="domain" description="ABC transmembrane type-1" evidence="15">
    <location>
        <begin position="937"/>
        <end position="1220"/>
    </location>
</feature>
<evidence type="ECO:0000256" key="5">
    <source>
        <dbReference type="ARBA" id="ARBA00022737"/>
    </source>
</evidence>
<feature type="compositionally biased region" description="Acidic residues" evidence="12">
    <location>
        <begin position="897"/>
        <end position="913"/>
    </location>
</feature>
<dbReference type="InterPro" id="IPR027417">
    <property type="entry name" value="P-loop_NTPase"/>
</dbReference>
<feature type="transmembrane region" description="Helical" evidence="13">
    <location>
        <begin position="162"/>
        <end position="181"/>
    </location>
</feature>
<dbReference type="Gene3D" id="3.40.50.300">
    <property type="entry name" value="P-loop containing nucleotide triphosphate hydrolases"/>
    <property type="match status" value="2"/>
</dbReference>
<feature type="transmembrane region" description="Helical" evidence="13">
    <location>
        <begin position="1075"/>
        <end position="1096"/>
    </location>
</feature>
<dbReference type="FunFam" id="3.40.50.300:FF:000074">
    <property type="entry name" value="Multidrug resistance-associated protein 5 isoform 1"/>
    <property type="match status" value="1"/>
</dbReference>
<dbReference type="FunFam" id="1.20.1560.10:FF:000001">
    <property type="entry name" value="ATP-binding cassette subfamily C member 1"/>
    <property type="match status" value="1"/>
</dbReference>
<dbReference type="GO" id="GO:0005774">
    <property type="term" value="C:vacuolar membrane"/>
    <property type="evidence" value="ECO:0007669"/>
    <property type="project" value="UniProtKB-SubCell"/>
</dbReference>
<comment type="similarity">
    <text evidence="2">Belongs to the ABC transporter superfamily. ABCC family. Conjugate transporter (TC 3.A.1.208) subfamily.</text>
</comment>
<dbReference type="CDD" id="cd18595">
    <property type="entry name" value="ABC_6TM_MRP1_2_3_6_D1_like"/>
    <property type="match status" value="1"/>
</dbReference>
<keyword evidence="17" id="KW-1185">Reference proteome</keyword>
<proteinExistence type="inferred from homology"/>
<organism evidence="16 17">
    <name type="scientific">Steinernema hermaphroditum</name>
    <dbReference type="NCBI Taxonomy" id="289476"/>
    <lineage>
        <taxon>Eukaryota</taxon>
        <taxon>Metazoa</taxon>
        <taxon>Ecdysozoa</taxon>
        <taxon>Nematoda</taxon>
        <taxon>Chromadorea</taxon>
        <taxon>Rhabditida</taxon>
        <taxon>Tylenchina</taxon>
        <taxon>Panagrolaimomorpha</taxon>
        <taxon>Strongyloidoidea</taxon>
        <taxon>Steinernematidae</taxon>
        <taxon>Steinernema</taxon>
    </lineage>
</organism>
<evidence type="ECO:0000256" key="12">
    <source>
        <dbReference type="SAM" id="MobiDB-lite"/>
    </source>
</evidence>
<comment type="caution">
    <text evidence="16">The sequence shown here is derived from an EMBL/GenBank/DDBJ whole genome shotgun (WGS) entry which is preliminary data.</text>
</comment>
<keyword evidence="5" id="KW-0677">Repeat</keyword>
<evidence type="ECO:0000313" key="16">
    <source>
        <dbReference type="EMBL" id="KAK0424583.1"/>
    </source>
</evidence>
<feature type="transmembrane region" description="Helical" evidence="13">
    <location>
        <begin position="407"/>
        <end position="425"/>
    </location>
</feature>
<keyword evidence="9 13" id="KW-0472">Membrane</keyword>
<feature type="transmembrane region" description="Helical" evidence="13">
    <location>
        <begin position="507"/>
        <end position="536"/>
    </location>
</feature>
<dbReference type="FunFam" id="1.20.1560.10:FF:000006">
    <property type="entry name" value="ATP-binding cassette, sub-family C (CFTR/MRP), member 9"/>
    <property type="match status" value="1"/>
</dbReference>
<feature type="domain" description="ABC transmembrane type-1" evidence="15">
    <location>
        <begin position="290"/>
        <end position="574"/>
    </location>
</feature>
<dbReference type="FunFam" id="3.40.50.300:FF:000293">
    <property type="entry name" value="ATP binding cassette subfamily C member 1"/>
    <property type="match status" value="1"/>
</dbReference>
<feature type="domain" description="ABC transporter" evidence="14">
    <location>
        <begin position="1254"/>
        <end position="1488"/>
    </location>
</feature>
<dbReference type="InterPro" id="IPR017871">
    <property type="entry name" value="ABC_transporter-like_CS"/>
</dbReference>
<dbReference type="InterPro" id="IPR036640">
    <property type="entry name" value="ABC1_TM_sf"/>
</dbReference>
<evidence type="ECO:0000259" key="14">
    <source>
        <dbReference type="PROSITE" id="PS50893"/>
    </source>
</evidence>
<dbReference type="GO" id="GO:0016887">
    <property type="term" value="F:ATP hydrolysis activity"/>
    <property type="evidence" value="ECO:0007669"/>
    <property type="project" value="InterPro"/>
</dbReference>
<dbReference type="PANTHER" id="PTHR24223:SF443">
    <property type="entry name" value="MULTIDRUG-RESISTANCE LIKE PROTEIN 1, ISOFORM I"/>
    <property type="match status" value="1"/>
</dbReference>
<keyword evidence="6" id="KW-0547">Nucleotide-binding</keyword>
<feature type="transmembrane region" description="Helical" evidence="13">
    <location>
        <begin position="35"/>
        <end position="52"/>
    </location>
</feature>
<feature type="transmembrane region" description="Helical" evidence="13">
    <location>
        <begin position="124"/>
        <end position="142"/>
    </location>
</feature>
<evidence type="ECO:0000256" key="6">
    <source>
        <dbReference type="ARBA" id="ARBA00022741"/>
    </source>
</evidence>
<feature type="transmembrane region" description="Helical" evidence="13">
    <location>
        <begin position="290"/>
        <end position="310"/>
    </location>
</feature>
<keyword evidence="7" id="KW-0067">ATP-binding</keyword>
<keyword evidence="4 13" id="KW-0812">Transmembrane</keyword>